<proteinExistence type="predicted"/>
<dbReference type="PANTHER" id="PTHR30008">
    <property type="entry name" value="EXODEOXYRIBONUCLEASE 7 LARGE SUBUNIT"/>
    <property type="match status" value="1"/>
</dbReference>
<dbReference type="Pfam" id="PF02601">
    <property type="entry name" value="Exonuc_VII_L"/>
    <property type="match status" value="1"/>
</dbReference>
<name>A0A485CB38_RAOPL</name>
<dbReference type="PANTHER" id="PTHR30008:SF0">
    <property type="entry name" value="EXODEOXYRIBONUCLEASE 7 LARGE SUBUNIT"/>
    <property type="match status" value="1"/>
</dbReference>
<gene>
    <name evidence="2" type="primary">xseA_1</name>
    <name evidence="2" type="ORF">NCTC12998_05188</name>
</gene>
<dbReference type="GO" id="GO:0008855">
    <property type="term" value="F:exodeoxyribonuclease VII activity"/>
    <property type="evidence" value="ECO:0007669"/>
    <property type="project" value="UniProtKB-EC"/>
</dbReference>
<accession>A0A485CB38</accession>
<sequence>MSPLATLARGYSVTSASDGKVLKQTKQVKTGDLLTTRLNDGWVESEVRTITPVKKTRAKKK</sequence>
<evidence type="ECO:0000313" key="2">
    <source>
        <dbReference type="EMBL" id="VFS78509.1"/>
    </source>
</evidence>
<dbReference type="EMBL" id="CAADJE010000025">
    <property type="protein sequence ID" value="VFS78509.1"/>
    <property type="molecule type" value="Genomic_DNA"/>
</dbReference>
<reference evidence="2 3" key="1">
    <citation type="submission" date="2019-03" db="EMBL/GenBank/DDBJ databases">
        <authorList>
            <consortium name="Pathogen Informatics"/>
        </authorList>
    </citation>
    <scope>NUCLEOTIDE SEQUENCE [LARGE SCALE GENOMIC DNA]</scope>
    <source>
        <strain evidence="2 3">NCTC12998</strain>
    </source>
</reference>
<organism evidence="2 3">
    <name type="scientific">Raoultella planticola</name>
    <name type="common">Klebsiella planticola</name>
    <dbReference type="NCBI Taxonomy" id="575"/>
    <lineage>
        <taxon>Bacteria</taxon>
        <taxon>Pseudomonadati</taxon>
        <taxon>Pseudomonadota</taxon>
        <taxon>Gammaproteobacteria</taxon>
        <taxon>Enterobacterales</taxon>
        <taxon>Enterobacteriaceae</taxon>
        <taxon>Klebsiella/Raoultella group</taxon>
        <taxon>Raoultella</taxon>
    </lineage>
</organism>
<dbReference type="GO" id="GO:0006308">
    <property type="term" value="P:DNA catabolic process"/>
    <property type="evidence" value="ECO:0007669"/>
    <property type="project" value="InterPro"/>
</dbReference>
<dbReference type="GO" id="GO:0009318">
    <property type="term" value="C:exodeoxyribonuclease VII complex"/>
    <property type="evidence" value="ECO:0007669"/>
    <property type="project" value="InterPro"/>
</dbReference>
<feature type="domain" description="Exonuclease VII large subunit C-terminal" evidence="1">
    <location>
        <begin position="1"/>
        <end position="45"/>
    </location>
</feature>
<evidence type="ECO:0000259" key="1">
    <source>
        <dbReference type="Pfam" id="PF02601"/>
    </source>
</evidence>
<dbReference type="Proteomes" id="UP000345637">
    <property type="component" value="Unassembled WGS sequence"/>
</dbReference>
<dbReference type="AlphaFoldDB" id="A0A485CB38"/>
<keyword evidence="2" id="KW-0378">Hydrolase</keyword>
<dbReference type="InterPro" id="IPR003753">
    <property type="entry name" value="Exonuc_VII_L"/>
</dbReference>
<evidence type="ECO:0000313" key="3">
    <source>
        <dbReference type="Proteomes" id="UP000345637"/>
    </source>
</evidence>
<dbReference type="InterPro" id="IPR020579">
    <property type="entry name" value="Exonuc_VII_lsu_C"/>
</dbReference>
<protein>
    <submittedName>
        <fullName evidence="2">Exodeoxyribonuclease 7 large subunit</fullName>
        <ecNumber evidence="2">3.1.11.6</ecNumber>
    </submittedName>
</protein>
<dbReference type="EC" id="3.1.11.6" evidence="2"/>